<dbReference type="GeneTree" id="ENSGT00940000159390"/>
<keyword evidence="3" id="KW-1185">Reference proteome</keyword>
<feature type="region of interest" description="Disordered" evidence="1">
    <location>
        <begin position="1"/>
        <end position="36"/>
    </location>
</feature>
<reference evidence="3" key="1">
    <citation type="submission" date="2011-05" db="EMBL/GenBank/DDBJ databases">
        <title>Insights into the evolution of the great apes provided by the gorilla genome.</title>
        <authorList>
            <person name="Scally A."/>
        </authorList>
    </citation>
    <scope>NUCLEOTIDE SEQUENCE [LARGE SCALE GENOMIC DNA]</scope>
</reference>
<dbReference type="Bgee" id="ENSGGOG00000037798">
    <property type="expression patterns" value="Expressed in liver and 6 other cell types or tissues"/>
</dbReference>
<accession>A0A2I2YUR9</accession>
<organism evidence="2 3">
    <name type="scientific">Gorilla gorilla gorilla</name>
    <name type="common">Western lowland gorilla</name>
    <dbReference type="NCBI Taxonomy" id="9595"/>
    <lineage>
        <taxon>Eukaryota</taxon>
        <taxon>Metazoa</taxon>
        <taxon>Chordata</taxon>
        <taxon>Craniata</taxon>
        <taxon>Vertebrata</taxon>
        <taxon>Euteleostomi</taxon>
        <taxon>Mammalia</taxon>
        <taxon>Eutheria</taxon>
        <taxon>Euarchontoglires</taxon>
        <taxon>Primates</taxon>
        <taxon>Haplorrhini</taxon>
        <taxon>Catarrhini</taxon>
        <taxon>Hominidae</taxon>
        <taxon>Gorilla</taxon>
    </lineage>
</organism>
<sequence length="98" mass="11305">MELGGHWDMNSAPRVVSETAERKQERKTGTEAEAADSGAVRARRFLLCLYLVGFLHGCAFTEPSCQVPWSKSNSCWNSRRRMFKEILRFEHYNQVPCH</sequence>
<evidence type="ECO:0000256" key="1">
    <source>
        <dbReference type="SAM" id="MobiDB-lite"/>
    </source>
</evidence>
<dbReference type="AlphaFoldDB" id="A0A2I2YUR9"/>
<dbReference type="EMBL" id="CABD030010588">
    <property type="status" value="NOT_ANNOTATED_CDS"/>
    <property type="molecule type" value="Genomic_DNA"/>
</dbReference>
<reference evidence="2" key="3">
    <citation type="submission" date="2025-08" db="UniProtKB">
        <authorList>
            <consortium name="Ensembl"/>
        </authorList>
    </citation>
    <scope>IDENTIFICATION</scope>
</reference>
<feature type="compositionally biased region" description="Basic and acidic residues" evidence="1">
    <location>
        <begin position="19"/>
        <end position="30"/>
    </location>
</feature>
<reference evidence="2" key="4">
    <citation type="submission" date="2025-09" db="UniProtKB">
        <authorList>
            <consortium name="Ensembl"/>
        </authorList>
    </citation>
    <scope>IDENTIFICATION</scope>
</reference>
<evidence type="ECO:0000313" key="3">
    <source>
        <dbReference type="Proteomes" id="UP000001519"/>
    </source>
</evidence>
<name>A0A2I2YUR9_GORGO</name>
<proteinExistence type="predicted"/>
<dbReference type="Proteomes" id="UP000001519">
    <property type="component" value="Chromosome 2A"/>
</dbReference>
<evidence type="ECO:0000313" key="2">
    <source>
        <dbReference type="Ensembl" id="ENSGGOP00000038638.1"/>
    </source>
</evidence>
<gene>
    <name evidence="2" type="primary">MFSD9</name>
</gene>
<dbReference type="Ensembl" id="ENSGGOT00000068183.1">
    <property type="protein sequence ID" value="ENSGGOP00000038638.1"/>
    <property type="gene ID" value="ENSGGOG00000037798.1"/>
</dbReference>
<reference evidence="2 3" key="2">
    <citation type="journal article" date="2012" name="Nature">
        <title>Insights into hominid evolution from the gorilla genome sequence.</title>
        <authorList>
            <person name="Scally A."/>
            <person name="Dutheil J.Y."/>
            <person name="Hillier L.W."/>
            <person name="Jordan G.E."/>
            <person name="Goodhead I."/>
            <person name="Herrero J."/>
            <person name="Hobolth A."/>
            <person name="Lappalainen T."/>
            <person name="Mailund T."/>
            <person name="Marques-Bonet T."/>
            <person name="McCarthy S."/>
            <person name="Montgomery S.H."/>
            <person name="Schwalie P.C."/>
            <person name="Tang Y.A."/>
            <person name="Ward M.C."/>
            <person name="Xue Y."/>
            <person name="Yngvadottir B."/>
            <person name="Alkan C."/>
            <person name="Andersen L.N."/>
            <person name="Ayub Q."/>
            <person name="Ball E.V."/>
            <person name="Beal K."/>
            <person name="Bradley B.J."/>
            <person name="Chen Y."/>
            <person name="Clee C.M."/>
            <person name="Fitzgerald S."/>
            <person name="Graves T.A."/>
            <person name="Gu Y."/>
            <person name="Heath P."/>
            <person name="Heger A."/>
            <person name="Karakoc E."/>
            <person name="Kolb-Kokocinski A."/>
            <person name="Laird G.K."/>
            <person name="Lunter G."/>
            <person name="Meader S."/>
            <person name="Mort M."/>
            <person name="Mullikin J.C."/>
            <person name="Munch K."/>
            <person name="O'Connor T.D."/>
            <person name="Phillips A.D."/>
            <person name="Prado-Martinez J."/>
            <person name="Rogers A.S."/>
            <person name="Sajjadian S."/>
            <person name="Schmidt D."/>
            <person name="Shaw K."/>
            <person name="Simpson J.T."/>
            <person name="Stenson P.D."/>
            <person name="Turner D.J."/>
            <person name="Vigilant L."/>
            <person name="Vilella A.J."/>
            <person name="Whitener W."/>
            <person name="Zhu B."/>
            <person name="Cooper D.N."/>
            <person name="de Jong P."/>
            <person name="Dermitzakis E.T."/>
            <person name="Eichler E.E."/>
            <person name="Flicek P."/>
            <person name="Goldman N."/>
            <person name="Mundy N.I."/>
            <person name="Ning Z."/>
            <person name="Odom D.T."/>
            <person name="Ponting C.P."/>
            <person name="Quail M.A."/>
            <person name="Ryder O.A."/>
            <person name="Searle S.M."/>
            <person name="Warren W.C."/>
            <person name="Wilson R.K."/>
            <person name="Schierup M.H."/>
            <person name="Rogers J."/>
            <person name="Tyler-Smith C."/>
            <person name="Durbin R."/>
        </authorList>
    </citation>
    <scope>NUCLEOTIDE SEQUENCE [LARGE SCALE GENOMIC DNA]</scope>
</reference>
<protein>
    <submittedName>
        <fullName evidence="2">Major facilitator superfamily domain containing 9</fullName>
    </submittedName>
</protein>